<gene>
    <name evidence="1" type="ORF">GCM10010094_28540</name>
</gene>
<protein>
    <submittedName>
        <fullName evidence="1">Uncharacterized protein</fullName>
    </submittedName>
</protein>
<evidence type="ECO:0000313" key="2">
    <source>
        <dbReference type="Proteomes" id="UP000637788"/>
    </source>
</evidence>
<evidence type="ECO:0000313" key="1">
    <source>
        <dbReference type="EMBL" id="GGK65776.1"/>
    </source>
</evidence>
<accession>A0A917QSX9</accession>
<dbReference type="EMBL" id="BMPQ01000005">
    <property type="protein sequence ID" value="GGK65776.1"/>
    <property type="molecule type" value="Genomic_DNA"/>
</dbReference>
<name>A0A917QSX9_9ACTN</name>
<organism evidence="1 2">
    <name type="scientific">Streptomyces flaveus</name>
    <dbReference type="NCBI Taxonomy" id="66370"/>
    <lineage>
        <taxon>Bacteria</taxon>
        <taxon>Bacillati</taxon>
        <taxon>Actinomycetota</taxon>
        <taxon>Actinomycetes</taxon>
        <taxon>Kitasatosporales</taxon>
        <taxon>Streptomycetaceae</taxon>
        <taxon>Streptomyces</taxon>
        <taxon>Streptomyces aurantiacus group</taxon>
    </lineage>
</organism>
<reference evidence="1" key="2">
    <citation type="submission" date="2020-09" db="EMBL/GenBank/DDBJ databases">
        <authorList>
            <person name="Sun Q."/>
            <person name="Ohkuma M."/>
        </authorList>
    </citation>
    <scope>NUCLEOTIDE SEQUENCE</scope>
    <source>
        <strain evidence="1">JCM 3035</strain>
    </source>
</reference>
<dbReference type="Proteomes" id="UP000637788">
    <property type="component" value="Unassembled WGS sequence"/>
</dbReference>
<comment type="caution">
    <text evidence="1">The sequence shown here is derived from an EMBL/GenBank/DDBJ whole genome shotgun (WGS) entry which is preliminary data.</text>
</comment>
<sequence length="276" mass="31361">MSTSQPPAQRPQHPLLQHDYQGLCWWCGNTADSREHRYKKADVVRAFGSGPWPSPVVRVQSGSDREDRIQGPNSAKLKFAKVLCADCNNAKSQPFDLAYDAFAEYIHQNSEVIVEAGVIQFSRIYGKGWREERRVLTKYLVKNICCRLAEDGVQIPQPVIHFMDGSVRDLPNLTLEMNINMAKYEMGVHFRDAHGIEDGSLWMGDHGIIYDSRTNPLGTFSHLGFDWFNVDYQVLFGRRKGRANFFSGDTVKLERFWPEGLSTGDALRACRDCNPS</sequence>
<reference evidence="1" key="1">
    <citation type="journal article" date="2014" name="Int. J. Syst. Evol. Microbiol.">
        <title>Complete genome sequence of Corynebacterium casei LMG S-19264T (=DSM 44701T), isolated from a smear-ripened cheese.</title>
        <authorList>
            <consortium name="US DOE Joint Genome Institute (JGI-PGF)"/>
            <person name="Walter F."/>
            <person name="Albersmeier A."/>
            <person name="Kalinowski J."/>
            <person name="Ruckert C."/>
        </authorList>
    </citation>
    <scope>NUCLEOTIDE SEQUENCE</scope>
    <source>
        <strain evidence="1">JCM 3035</strain>
    </source>
</reference>
<dbReference type="RefSeq" id="WP_189322206.1">
    <property type="nucleotide sequence ID" value="NZ_BMPQ01000005.1"/>
</dbReference>
<keyword evidence="2" id="KW-1185">Reference proteome</keyword>
<proteinExistence type="predicted"/>
<dbReference type="AlphaFoldDB" id="A0A917QSX9"/>